<comment type="caution">
    <text evidence="1">The sequence shown here is derived from an EMBL/GenBank/DDBJ whole genome shotgun (WGS) entry which is preliminary data.</text>
</comment>
<sequence length="194" mass="20408">MVFRLWAYGRGGDSGPLRRPSDAFEAWASGALLAALLLGAPAAGVAAGSSLYERGRAAQAAAGERVQAVLLADAPPPITSAEGTGDSGRYAVPVRWTAPDGSAGRGVAPVHAGLRRGDRADVWLDARGRVTAPPRNDAEIWLETSAAGSGAAAGVVLVFVGVRVVVRRAADRRRMDEWERDWARTEPVWTGRRS</sequence>
<name>A0ACC6QA08_9ACTN</name>
<accession>A0ACC6QA08</accession>
<dbReference type="Proteomes" id="UP001375539">
    <property type="component" value="Unassembled WGS sequence"/>
</dbReference>
<organism evidence="1 2">
    <name type="scientific">Streptomyces pratisoli</name>
    <dbReference type="NCBI Taxonomy" id="3139917"/>
    <lineage>
        <taxon>Bacteria</taxon>
        <taxon>Bacillati</taxon>
        <taxon>Actinomycetota</taxon>
        <taxon>Actinomycetes</taxon>
        <taxon>Kitasatosporales</taxon>
        <taxon>Streptomycetaceae</taxon>
        <taxon>Streptomyces</taxon>
    </lineage>
</organism>
<keyword evidence="2" id="KW-1185">Reference proteome</keyword>
<protein>
    <submittedName>
        <fullName evidence="1">Uncharacterized protein</fullName>
    </submittedName>
</protein>
<gene>
    <name evidence="1" type="ORF">WKI58_01740</name>
</gene>
<dbReference type="EMBL" id="JBBKAI010000002">
    <property type="protein sequence ID" value="MEJ8655257.1"/>
    <property type="molecule type" value="Genomic_DNA"/>
</dbReference>
<proteinExistence type="predicted"/>
<evidence type="ECO:0000313" key="2">
    <source>
        <dbReference type="Proteomes" id="UP001375539"/>
    </source>
</evidence>
<reference evidence="1" key="1">
    <citation type="submission" date="2024-03" db="EMBL/GenBank/DDBJ databases">
        <title>Novel Streptomyces species of biotechnological and ecological value are a feature of Machair soil.</title>
        <authorList>
            <person name="Prole J.R."/>
            <person name="Goodfellow M."/>
            <person name="Allenby N."/>
            <person name="Ward A.C."/>
        </authorList>
    </citation>
    <scope>NUCLEOTIDE SEQUENCE</scope>
    <source>
        <strain evidence="1">MS1.AVA.4</strain>
    </source>
</reference>
<evidence type="ECO:0000313" key="1">
    <source>
        <dbReference type="EMBL" id="MEJ8655257.1"/>
    </source>
</evidence>